<evidence type="ECO:0000256" key="3">
    <source>
        <dbReference type="ARBA" id="ARBA00022842"/>
    </source>
</evidence>
<dbReference type="STRING" id="31246.A0A183NJ53"/>
<proteinExistence type="predicted"/>
<accession>A0A183NJ53</accession>
<reference evidence="4 5" key="1">
    <citation type="submission" date="2018-11" db="EMBL/GenBank/DDBJ databases">
        <authorList>
            <consortium name="Pathogen Informatics"/>
        </authorList>
    </citation>
    <scope>NUCLEOTIDE SEQUENCE [LARGE SCALE GENOMIC DNA]</scope>
    <source>
        <strain>Denwood</strain>
        <strain evidence="5">Zambia</strain>
    </source>
</reference>
<evidence type="ECO:0000256" key="2">
    <source>
        <dbReference type="ARBA" id="ARBA00022723"/>
    </source>
</evidence>
<dbReference type="AlphaFoldDB" id="A0A183NJ53"/>
<dbReference type="Pfam" id="PF16212">
    <property type="entry name" value="PhoLip_ATPase_C"/>
    <property type="match status" value="1"/>
</dbReference>
<dbReference type="PANTHER" id="PTHR24092:SF218">
    <property type="entry name" value="PHOSPHOLIPID-TRANSPORTING ATPASE"/>
    <property type="match status" value="1"/>
</dbReference>
<dbReference type="EMBL" id="UZAL01002754">
    <property type="protein sequence ID" value="VDO84554.1"/>
    <property type="molecule type" value="Genomic_DNA"/>
</dbReference>
<dbReference type="InterPro" id="IPR023214">
    <property type="entry name" value="HAD_sf"/>
</dbReference>
<evidence type="ECO:0000313" key="5">
    <source>
        <dbReference type="Proteomes" id="UP000269396"/>
    </source>
</evidence>
<sequence>MLGKARYTIDRLDVTRRMDFTDDLPLLTHTYKQLQIKTTSVVAVSETLGINLENTNPVAFYGEALEDVETFTYLDSIIIDEQGGSDANVKAAVVSLVKDQLNAQTLAIGDGANDVNMIQVANVGIGINSGEEGMQAVMASDFAISRFYLLKQLLLVHGHWCYDKLAHASLYLFYKDAVSDYNFNEYSVLLLSYIIIPIYGYVFKAVL</sequence>
<name>A0A183NJ53_9TREM</name>
<protein>
    <submittedName>
        <fullName evidence="4">Uncharacterized protein</fullName>
    </submittedName>
</protein>
<evidence type="ECO:0000313" key="4">
    <source>
        <dbReference type="EMBL" id="VDO84554.1"/>
    </source>
</evidence>
<keyword evidence="3" id="KW-0460">Magnesium</keyword>
<dbReference type="GO" id="GO:0016887">
    <property type="term" value="F:ATP hydrolysis activity"/>
    <property type="evidence" value="ECO:0007669"/>
    <property type="project" value="InterPro"/>
</dbReference>
<dbReference type="GO" id="GO:0005886">
    <property type="term" value="C:plasma membrane"/>
    <property type="evidence" value="ECO:0007669"/>
    <property type="project" value="TreeGrafter"/>
</dbReference>
<dbReference type="GO" id="GO:0140326">
    <property type="term" value="F:ATPase-coupled intramembrane lipid transporter activity"/>
    <property type="evidence" value="ECO:0007669"/>
    <property type="project" value="TreeGrafter"/>
</dbReference>
<evidence type="ECO:0000256" key="1">
    <source>
        <dbReference type="ARBA" id="ARBA00004141"/>
    </source>
</evidence>
<organism evidence="4 5">
    <name type="scientific">Schistosoma mattheei</name>
    <dbReference type="NCBI Taxonomy" id="31246"/>
    <lineage>
        <taxon>Eukaryota</taxon>
        <taxon>Metazoa</taxon>
        <taxon>Spiralia</taxon>
        <taxon>Lophotrochozoa</taxon>
        <taxon>Platyhelminthes</taxon>
        <taxon>Trematoda</taxon>
        <taxon>Digenea</taxon>
        <taxon>Strigeidida</taxon>
        <taxon>Schistosomatoidea</taxon>
        <taxon>Schistosomatidae</taxon>
        <taxon>Schistosoma</taxon>
    </lineage>
</organism>
<gene>
    <name evidence="4" type="ORF">SMTD_LOCUS2138</name>
</gene>
<dbReference type="PANTHER" id="PTHR24092">
    <property type="entry name" value="PROBABLE PHOSPHOLIPID-TRANSPORTING ATPASE"/>
    <property type="match status" value="1"/>
</dbReference>
<dbReference type="GO" id="GO:0005524">
    <property type="term" value="F:ATP binding"/>
    <property type="evidence" value="ECO:0007669"/>
    <property type="project" value="InterPro"/>
</dbReference>
<dbReference type="Pfam" id="PF08282">
    <property type="entry name" value="Hydrolase_3"/>
    <property type="match status" value="1"/>
</dbReference>
<dbReference type="Proteomes" id="UP000269396">
    <property type="component" value="Unassembled WGS sequence"/>
</dbReference>
<keyword evidence="5" id="KW-1185">Reference proteome</keyword>
<dbReference type="InterPro" id="IPR001757">
    <property type="entry name" value="P_typ_ATPase"/>
</dbReference>
<dbReference type="Gene3D" id="3.40.50.1000">
    <property type="entry name" value="HAD superfamily/HAD-like"/>
    <property type="match status" value="1"/>
</dbReference>
<dbReference type="GO" id="GO:0045332">
    <property type="term" value="P:phospholipid translocation"/>
    <property type="evidence" value="ECO:0007669"/>
    <property type="project" value="TreeGrafter"/>
</dbReference>
<dbReference type="NCBIfam" id="TIGR01494">
    <property type="entry name" value="ATPase_P-type"/>
    <property type="match status" value="1"/>
</dbReference>
<dbReference type="InterPro" id="IPR032630">
    <property type="entry name" value="P_typ_ATPase_c"/>
</dbReference>
<keyword evidence="2" id="KW-0479">Metal-binding</keyword>
<dbReference type="SUPFAM" id="SSF56784">
    <property type="entry name" value="HAD-like"/>
    <property type="match status" value="1"/>
</dbReference>
<comment type="subcellular location">
    <subcellularLocation>
        <location evidence="1">Membrane</location>
        <topology evidence="1">Multi-pass membrane protein</topology>
    </subcellularLocation>
</comment>
<dbReference type="InterPro" id="IPR036412">
    <property type="entry name" value="HAD-like_sf"/>
</dbReference>
<dbReference type="GO" id="GO:0046872">
    <property type="term" value="F:metal ion binding"/>
    <property type="evidence" value="ECO:0007669"/>
    <property type="project" value="UniProtKB-KW"/>
</dbReference>